<dbReference type="KEGG" id="abra:BN85306590"/>
<dbReference type="Pfam" id="PF13635">
    <property type="entry name" value="DUF4143"/>
    <property type="match status" value="1"/>
</dbReference>
<protein>
    <submittedName>
        <fullName evidence="2">Probable ATPase</fullName>
    </submittedName>
</protein>
<feature type="domain" description="DUF4143" evidence="1">
    <location>
        <begin position="113"/>
        <end position="265"/>
    </location>
</feature>
<dbReference type="PANTHER" id="PTHR33295">
    <property type="entry name" value="ATPASE"/>
    <property type="match status" value="1"/>
</dbReference>
<reference evidence="2 3" key="1">
    <citation type="journal article" date="2013" name="J. Mol. Microbiol. Biotechnol.">
        <title>Analysis of the Complete Genomes of Acholeplasma brassicae , A. palmae and A. laidlawii and Their Comparison to the Obligate Parasites from ' Candidatus Phytoplasma'.</title>
        <authorList>
            <person name="Kube M."/>
            <person name="Siewert C."/>
            <person name="Migdoll A.M."/>
            <person name="Duduk B."/>
            <person name="Holz S."/>
            <person name="Rabus R."/>
            <person name="Seemuller E."/>
            <person name="Mitrovic J."/>
            <person name="Muller I."/>
            <person name="Buttner C."/>
            <person name="Reinhardt R."/>
        </authorList>
    </citation>
    <scope>NUCLEOTIDE SEQUENCE [LARGE SCALE GENOMIC DNA]</scope>
    <source>
        <strain evidence="3">0502</strain>
    </source>
</reference>
<sequence length="314" mass="36270">MATSAYGMNIDNFPLELNPNEQLMNLYGLDFEEFLWANSINLNVIEQIKTHFIAETSVPSVLHDAVMELLKEYTVIGGMPKVVDVFTTKHNFKSALKIQKEILKDYMRQMQMYLSKVESRKTSLCFNSIPKQLEKTNKKFMYGVVEELSNARKYEKSILNLHDSDLIEISFNLTEPKWPFRNQVKYDVFKVYLKDIGLLTSMYGAEAQQSIMDGDFSYKEFAVLESLVADILIKGNHKLYYFSKNATLDVEFILKLFNRVTAISVNHADNTKAKALDSVYENYGVKSAIKLSMTNKFEIDTFVKMPIYMAMFLQ</sequence>
<dbReference type="HOGENOM" id="CLU_047370_0_0_14"/>
<name>U4KN59_9MOLU</name>
<gene>
    <name evidence="2" type="ORF">BN85306590</name>
</gene>
<dbReference type="Proteomes" id="UP000032737">
    <property type="component" value="Chromosome"/>
</dbReference>
<keyword evidence="3" id="KW-1185">Reference proteome</keyword>
<dbReference type="AlphaFoldDB" id="U4KN59"/>
<evidence type="ECO:0000313" key="3">
    <source>
        <dbReference type="Proteomes" id="UP000032737"/>
    </source>
</evidence>
<evidence type="ECO:0000313" key="2">
    <source>
        <dbReference type="EMBL" id="CCV65680.1"/>
    </source>
</evidence>
<organism evidence="2 3">
    <name type="scientific">Acholeplasma brassicae</name>
    <dbReference type="NCBI Taxonomy" id="61635"/>
    <lineage>
        <taxon>Bacteria</taxon>
        <taxon>Bacillati</taxon>
        <taxon>Mycoplasmatota</taxon>
        <taxon>Mollicutes</taxon>
        <taxon>Acholeplasmatales</taxon>
        <taxon>Acholeplasmataceae</taxon>
        <taxon>Acholeplasma</taxon>
    </lineage>
</organism>
<dbReference type="EMBL" id="FO681348">
    <property type="protein sequence ID" value="CCV65680.1"/>
    <property type="molecule type" value="Genomic_DNA"/>
</dbReference>
<proteinExistence type="predicted"/>
<evidence type="ECO:0000259" key="1">
    <source>
        <dbReference type="Pfam" id="PF13635"/>
    </source>
</evidence>
<dbReference type="InterPro" id="IPR025420">
    <property type="entry name" value="DUF4143"/>
</dbReference>
<accession>U4KN59</accession>
<dbReference type="STRING" id="61635.BN85306590"/>
<dbReference type="PANTHER" id="PTHR33295:SF7">
    <property type="entry name" value="ATPASE"/>
    <property type="match status" value="1"/>
</dbReference>